<dbReference type="Pfam" id="PF20551">
    <property type="entry name" value="DUF6765"/>
    <property type="match status" value="1"/>
</dbReference>
<protein>
    <submittedName>
        <fullName evidence="2">Uncharacterized protein</fullName>
    </submittedName>
</protein>
<dbReference type="InterPro" id="IPR046653">
    <property type="entry name" value="DUF6765"/>
</dbReference>
<dbReference type="RefSeq" id="WP_172170447.1">
    <property type="nucleotide sequence ID" value="NZ_WOEZ01000150.1"/>
</dbReference>
<organism evidence="2 3">
    <name type="scientific">Paraburkholderia elongata</name>
    <dbReference type="NCBI Taxonomy" id="2675747"/>
    <lineage>
        <taxon>Bacteria</taxon>
        <taxon>Pseudomonadati</taxon>
        <taxon>Pseudomonadota</taxon>
        <taxon>Betaproteobacteria</taxon>
        <taxon>Burkholderiales</taxon>
        <taxon>Burkholderiaceae</taxon>
        <taxon>Paraburkholderia</taxon>
    </lineage>
</organism>
<evidence type="ECO:0000313" key="3">
    <source>
        <dbReference type="Proteomes" id="UP000655523"/>
    </source>
</evidence>
<proteinExistence type="predicted"/>
<evidence type="ECO:0000313" key="2">
    <source>
        <dbReference type="EMBL" id="NPT62120.1"/>
    </source>
</evidence>
<sequence>MQYDMHYYGTYAMAAAAGIPKADAEIIAYSAQTVDDQNFEDLLAAETGEGVYGIATAHHPLATAERSLSRFARRDEDDCRLVWVPFHFLPGNQGVTFKERVVARQDSQVAQEMMDHFIQSAAGPFALQSIGVAAHTYADTFSHYGFSGIESRLNCVDPDSIVTELAHHATVIGVLKEKWSAFEARFGAAPELGHGAVLTYPDQPYLEWSFTYVNGTKESRKNQQTYFQACSRLYEYFMSFAKARYGQDTAPAVSFSQIEERIRAVLAYAAEAPDRVEQWKTALRDWGVYGIEVCRDYQARNDWLDDLVSRTGHLSFEELQAHPAFGFYRAATRHRDYVLRDLLPKFDILVA</sequence>
<dbReference type="AlphaFoldDB" id="A0A972P2V7"/>
<dbReference type="Proteomes" id="UP000655523">
    <property type="component" value="Unassembled WGS sequence"/>
</dbReference>
<reference evidence="2 3" key="1">
    <citation type="submission" date="2019-11" db="EMBL/GenBank/DDBJ databases">
        <title>Metabolism of dissolved organic matter in forest soils.</title>
        <authorList>
            <person name="Cyle K.T."/>
            <person name="Wilhelm R.C."/>
            <person name="Martinez C.E."/>
        </authorList>
    </citation>
    <scope>NUCLEOTIDE SEQUENCE [LARGE SCALE GENOMIC DNA]</scope>
    <source>
        <strain evidence="2 3">5N</strain>
    </source>
</reference>
<evidence type="ECO:0000313" key="1">
    <source>
        <dbReference type="EMBL" id="NPT58192.1"/>
    </source>
</evidence>
<dbReference type="EMBL" id="WOEZ01000301">
    <property type="protein sequence ID" value="NPT62120.1"/>
    <property type="molecule type" value="Genomic_DNA"/>
</dbReference>
<accession>A0A972P2V7</accession>
<dbReference type="EMBL" id="WOEZ01000150">
    <property type="protein sequence ID" value="NPT58192.1"/>
    <property type="molecule type" value="Genomic_DNA"/>
</dbReference>
<keyword evidence="3" id="KW-1185">Reference proteome</keyword>
<comment type="caution">
    <text evidence="2">The sequence shown here is derived from an EMBL/GenBank/DDBJ whole genome shotgun (WGS) entry which is preliminary data.</text>
</comment>
<name>A0A972P2V7_9BURK</name>
<gene>
    <name evidence="1" type="ORF">GNZ13_27390</name>
    <name evidence="2" type="ORF">GNZ13_48335</name>
</gene>